<dbReference type="GeneID" id="105310444"/>
<sequence length="177" mass="19877">MKHQSVSFGLALTSYIASCWNHDGDPVELLKLGGQVAQFRRRLEENPEFLQEKVKQYFKNNQHKLTLSMRPDDQYSAKQMRLETEKLRQKVSSLSSEDRRQVYEKGECVRARGPACPPTCLCPQTSAGPSRESQCTGLADGLCVHVCARVRVCARAIAVCLMLVSSVQHRGRPAREA</sequence>
<dbReference type="KEGG" id="pvp:105310444"/>
<dbReference type="Gene3D" id="3.30.830.10">
    <property type="entry name" value="Metalloenzyme, LuxS/M16 peptidase-like"/>
    <property type="match status" value="1"/>
</dbReference>
<dbReference type="GO" id="GO:0046872">
    <property type="term" value="F:metal ion binding"/>
    <property type="evidence" value="ECO:0007669"/>
    <property type="project" value="InterPro"/>
</dbReference>
<evidence type="ECO:0000313" key="1">
    <source>
        <dbReference type="Proteomes" id="UP000515202"/>
    </source>
</evidence>
<dbReference type="SUPFAM" id="SSF63411">
    <property type="entry name" value="LuxS/MPP-like metallohydrolase"/>
    <property type="match status" value="1"/>
</dbReference>
<dbReference type="AlphaFoldDB" id="A0A6P3RQ46"/>
<dbReference type="PANTHER" id="PTHR43016">
    <property type="entry name" value="PRESEQUENCE PROTEASE"/>
    <property type="match status" value="1"/>
</dbReference>
<dbReference type="InterPro" id="IPR011249">
    <property type="entry name" value="Metalloenz_LuxS/M16"/>
</dbReference>
<evidence type="ECO:0000313" key="2">
    <source>
        <dbReference type="RefSeq" id="XP_011384926.2"/>
    </source>
</evidence>
<dbReference type="RefSeq" id="XP_011384926.2">
    <property type="nucleotide sequence ID" value="XM_011386624.2"/>
</dbReference>
<name>A0A6P3RQ46_PTEVA</name>
<dbReference type="GO" id="GO:0016485">
    <property type="term" value="P:protein processing"/>
    <property type="evidence" value="ECO:0007669"/>
    <property type="project" value="TreeGrafter"/>
</dbReference>
<protein>
    <submittedName>
        <fullName evidence="2">Presequence protease, mitochondrial-like</fullName>
    </submittedName>
</protein>
<keyword evidence="1" id="KW-1185">Reference proteome</keyword>
<reference evidence="2" key="1">
    <citation type="submission" date="2025-08" db="UniProtKB">
        <authorList>
            <consortium name="RefSeq"/>
        </authorList>
    </citation>
    <scope>IDENTIFICATION</scope>
    <source>
        <tissue evidence="2">Kidney</tissue>
    </source>
</reference>
<dbReference type="OrthoDB" id="10250783at2759"/>
<dbReference type="PANTHER" id="PTHR43016:SF13">
    <property type="entry name" value="PRESEQUENCE PROTEASE, MITOCHONDRIAL"/>
    <property type="match status" value="1"/>
</dbReference>
<gene>
    <name evidence="2" type="primary">LOC105310444</name>
</gene>
<dbReference type="GO" id="GO:0004222">
    <property type="term" value="F:metalloendopeptidase activity"/>
    <property type="evidence" value="ECO:0007669"/>
    <property type="project" value="TreeGrafter"/>
</dbReference>
<dbReference type="Proteomes" id="UP000515202">
    <property type="component" value="Unplaced"/>
</dbReference>
<dbReference type="GO" id="GO:0005759">
    <property type="term" value="C:mitochondrial matrix"/>
    <property type="evidence" value="ECO:0007669"/>
    <property type="project" value="TreeGrafter"/>
</dbReference>
<organism evidence="1 2">
    <name type="scientific">Pteropus vampyrus</name>
    <name type="common">Large flying fox</name>
    <dbReference type="NCBI Taxonomy" id="132908"/>
    <lineage>
        <taxon>Eukaryota</taxon>
        <taxon>Metazoa</taxon>
        <taxon>Chordata</taxon>
        <taxon>Craniata</taxon>
        <taxon>Vertebrata</taxon>
        <taxon>Euteleostomi</taxon>
        <taxon>Mammalia</taxon>
        <taxon>Eutheria</taxon>
        <taxon>Laurasiatheria</taxon>
        <taxon>Chiroptera</taxon>
        <taxon>Yinpterochiroptera</taxon>
        <taxon>Pteropodoidea</taxon>
        <taxon>Pteropodidae</taxon>
        <taxon>Pteropodinae</taxon>
        <taxon>Pteropus</taxon>
    </lineage>
</organism>
<proteinExistence type="predicted"/>
<accession>A0A6P3RQ46</accession>